<name>A0A934W835_9BURK</name>
<protein>
    <submittedName>
        <fullName evidence="1">Uncharacterized protein</fullName>
    </submittedName>
</protein>
<comment type="caution">
    <text evidence="1">The sequence shown here is derived from an EMBL/GenBank/DDBJ whole genome shotgun (WGS) entry which is preliminary data.</text>
</comment>
<evidence type="ECO:0000313" key="2">
    <source>
        <dbReference type="Proteomes" id="UP000622890"/>
    </source>
</evidence>
<accession>A0A934W835</accession>
<proteinExistence type="predicted"/>
<gene>
    <name evidence="1" type="ORF">JJB74_17135</name>
</gene>
<sequence length="64" mass="7251">MLTVRVSPTEVQIDAMVYTFADADTADRFFMADTRGGAQAILYELRAIRSRPIDCDHELGRFPE</sequence>
<organism evidence="1 2">
    <name type="scientific">Noviherbaspirillum pedocola</name>
    <dbReference type="NCBI Taxonomy" id="2801341"/>
    <lineage>
        <taxon>Bacteria</taxon>
        <taxon>Pseudomonadati</taxon>
        <taxon>Pseudomonadota</taxon>
        <taxon>Betaproteobacteria</taxon>
        <taxon>Burkholderiales</taxon>
        <taxon>Oxalobacteraceae</taxon>
        <taxon>Noviherbaspirillum</taxon>
    </lineage>
</organism>
<keyword evidence="2" id="KW-1185">Reference proteome</keyword>
<dbReference type="Proteomes" id="UP000622890">
    <property type="component" value="Unassembled WGS sequence"/>
</dbReference>
<dbReference type="RefSeq" id="WP_200593720.1">
    <property type="nucleotide sequence ID" value="NZ_JAEPBG010000007.1"/>
</dbReference>
<dbReference type="EMBL" id="JAEPBG010000007">
    <property type="protein sequence ID" value="MBK4736348.1"/>
    <property type="molecule type" value="Genomic_DNA"/>
</dbReference>
<dbReference type="AlphaFoldDB" id="A0A934W835"/>
<evidence type="ECO:0000313" key="1">
    <source>
        <dbReference type="EMBL" id="MBK4736348.1"/>
    </source>
</evidence>
<reference evidence="1" key="1">
    <citation type="submission" date="2021-01" db="EMBL/GenBank/DDBJ databases">
        <title>Genome sequence of strain Noviherbaspirillum sp. DKR-6.</title>
        <authorList>
            <person name="Chaudhary D.K."/>
        </authorList>
    </citation>
    <scope>NUCLEOTIDE SEQUENCE</scope>
    <source>
        <strain evidence="1">DKR-6</strain>
    </source>
</reference>